<feature type="domain" description="F-box" evidence="1">
    <location>
        <begin position="7"/>
        <end position="41"/>
    </location>
</feature>
<protein>
    <recommendedName>
        <fullName evidence="1">F-box domain-containing protein</fullName>
    </recommendedName>
</protein>
<evidence type="ECO:0000313" key="2">
    <source>
        <dbReference type="EMBL" id="QDZ23095.1"/>
    </source>
</evidence>
<accession>A0A5B8MTW2</accession>
<dbReference type="PANTHER" id="PTHR46586:SF3">
    <property type="entry name" value="ANKYRIN REPEAT-CONTAINING PROTEIN"/>
    <property type="match status" value="1"/>
</dbReference>
<dbReference type="OrthoDB" id="548822at2759"/>
<dbReference type="Proteomes" id="UP000316726">
    <property type="component" value="Chromosome 9"/>
</dbReference>
<dbReference type="STRING" id="1764295.A0A5B8MTW2"/>
<dbReference type="EMBL" id="CP031042">
    <property type="protein sequence ID" value="QDZ23095.1"/>
    <property type="molecule type" value="Genomic_DNA"/>
</dbReference>
<organism evidence="2 3">
    <name type="scientific">Chloropicon primus</name>
    <dbReference type="NCBI Taxonomy" id="1764295"/>
    <lineage>
        <taxon>Eukaryota</taxon>
        <taxon>Viridiplantae</taxon>
        <taxon>Chlorophyta</taxon>
        <taxon>Chloropicophyceae</taxon>
        <taxon>Chloropicales</taxon>
        <taxon>Chloropicaceae</taxon>
        <taxon>Chloropicon</taxon>
    </lineage>
</organism>
<name>A0A5B8MTW2_9CHLO</name>
<dbReference type="InterPro" id="IPR036770">
    <property type="entry name" value="Ankyrin_rpt-contain_sf"/>
</dbReference>
<dbReference type="CDD" id="cd09917">
    <property type="entry name" value="F-box_SF"/>
    <property type="match status" value="1"/>
</dbReference>
<evidence type="ECO:0000259" key="1">
    <source>
        <dbReference type="Pfam" id="PF00646"/>
    </source>
</evidence>
<dbReference type="InterPro" id="IPR002110">
    <property type="entry name" value="Ankyrin_rpt"/>
</dbReference>
<keyword evidence="3" id="KW-1185">Reference proteome</keyword>
<dbReference type="PANTHER" id="PTHR46586">
    <property type="entry name" value="ANKYRIN REPEAT-CONTAINING PROTEIN"/>
    <property type="match status" value="1"/>
</dbReference>
<evidence type="ECO:0000313" key="3">
    <source>
        <dbReference type="Proteomes" id="UP000316726"/>
    </source>
</evidence>
<gene>
    <name evidence="2" type="ORF">A3770_09p56130</name>
</gene>
<dbReference type="AlphaFoldDB" id="A0A5B8MTW2"/>
<proteinExistence type="predicted"/>
<dbReference type="SUPFAM" id="SSF48403">
    <property type="entry name" value="Ankyrin repeat"/>
    <property type="match status" value="1"/>
</dbReference>
<dbReference type="InterPro" id="IPR036047">
    <property type="entry name" value="F-box-like_dom_sf"/>
</dbReference>
<reference evidence="2 3" key="1">
    <citation type="submission" date="2018-07" db="EMBL/GenBank/DDBJ databases">
        <title>The complete nuclear genome of the prasinophyte Chloropicon primus (CCMP1205).</title>
        <authorList>
            <person name="Pombert J.-F."/>
            <person name="Otis C."/>
            <person name="Turmel M."/>
            <person name="Lemieux C."/>
        </authorList>
    </citation>
    <scope>NUCLEOTIDE SEQUENCE [LARGE SCALE GENOMIC DNA]</scope>
    <source>
        <strain evidence="2 3">CCMP1205</strain>
    </source>
</reference>
<dbReference type="Pfam" id="PF00646">
    <property type="entry name" value="F-box"/>
    <property type="match status" value="1"/>
</dbReference>
<dbReference type="InterPro" id="IPR052050">
    <property type="entry name" value="SecEffector_AnkRepeat"/>
</dbReference>
<dbReference type="Gene3D" id="1.25.40.20">
    <property type="entry name" value="Ankyrin repeat-containing domain"/>
    <property type="match status" value="2"/>
</dbReference>
<dbReference type="SUPFAM" id="SSF81383">
    <property type="entry name" value="F-box domain"/>
    <property type="match status" value="1"/>
</dbReference>
<dbReference type="InterPro" id="IPR001810">
    <property type="entry name" value="F-box_dom"/>
</dbReference>
<dbReference type="Pfam" id="PF13637">
    <property type="entry name" value="Ank_4"/>
    <property type="match status" value="1"/>
</dbReference>
<sequence length="417" mass="48073">MGRKSASDLPWEVLCVVAGKLEPYDRLAFGLTCKTFLEAVKAANPLECTLKKKVITQTDLRKDRMSELRPSFTLGWYKWMWSSFDRREGSRCWQRVEEHFNRTYLNHWYEYDLLYVASFQGNLNAVKWLVSQGIPLSARNASRASLSGAAGGGHIAVLEWLKGEKDLAWNWRTCCEAARGGHLDVLKWLRSQDPPAPLCSEACLEAAAGGHLDILKWLRGQGSPCPWDEWTCFHAAKGGHLHILKWLRSQDPPCPWDGFTCAEAAGGGHLEILQWLRSRSPPCRWDPEICLRKARIGRHLAVIRWIEERSSHRPAPTPRRRPRQDLGGHGLAMDHWLRTRRPNRRPWNNDTEAVRSWNPPQPWGERTCALAARRGLLHALQWIRSQDPPCPWNPEYCRRVAALNRHWEMVAWIEQNQ</sequence>